<dbReference type="GO" id="GO:0030690">
    <property type="term" value="C:Noc1p-Noc2p complex"/>
    <property type="evidence" value="ECO:0007669"/>
    <property type="project" value="TreeGrafter"/>
</dbReference>
<feature type="compositionally biased region" description="Acidic residues" evidence="4">
    <location>
        <begin position="35"/>
        <end position="51"/>
    </location>
</feature>
<evidence type="ECO:0000313" key="6">
    <source>
        <dbReference type="Proteomes" id="UP001432027"/>
    </source>
</evidence>
<feature type="region of interest" description="Disordered" evidence="4">
    <location>
        <begin position="1"/>
        <end position="106"/>
    </location>
</feature>
<keyword evidence="3" id="KW-0539">Nucleus</keyword>
<evidence type="ECO:0000313" key="5">
    <source>
        <dbReference type="EMBL" id="GMS83950.1"/>
    </source>
</evidence>
<feature type="region of interest" description="Disordered" evidence="4">
    <location>
        <begin position="121"/>
        <end position="166"/>
    </location>
</feature>
<dbReference type="Proteomes" id="UP001432027">
    <property type="component" value="Unassembled WGS sequence"/>
</dbReference>
<dbReference type="GO" id="GO:0042273">
    <property type="term" value="P:ribosomal large subunit biogenesis"/>
    <property type="evidence" value="ECO:0007669"/>
    <property type="project" value="TreeGrafter"/>
</dbReference>
<feature type="non-terminal residue" evidence="5">
    <location>
        <position position="1"/>
    </location>
</feature>
<dbReference type="InterPro" id="IPR016024">
    <property type="entry name" value="ARM-type_fold"/>
</dbReference>
<dbReference type="InterPro" id="IPR005343">
    <property type="entry name" value="Noc2"/>
</dbReference>
<dbReference type="SUPFAM" id="SSF48371">
    <property type="entry name" value="ARM repeat"/>
    <property type="match status" value="1"/>
</dbReference>
<feature type="compositionally biased region" description="Basic and acidic residues" evidence="4">
    <location>
        <begin position="671"/>
        <end position="699"/>
    </location>
</feature>
<dbReference type="GO" id="GO:0030691">
    <property type="term" value="C:Noc2p-Noc3p complex"/>
    <property type="evidence" value="ECO:0007669"/>
    <property type="project" value="TreeGrafter"/>
</dbReference>
<dbReference type="PANTHER" id="PTHR12687:SF4">
    <property type="entry name" value="NUCLEOLAR COMPLEX PROTEIN 2 HOMOLOG"/>
    <property type="match status" value="1"/>
</dbReference>
<dbReference type="EMBL" id="BTSX01000002">
    <property type="protein sequence ID" value="GMS83950.1"/>
    <property type="molecule type" value="Genomic_DNA"/>
</dbReference>
<feature type="compositionally biased region" description="Acidic residues" evidence="4">
    <location>
        <begin position="700"/>
        <end position="711"/>
    </location>
</feature>
<dbReference type="GO" id="GO:0042393">
    <property type="term" value="F:histone binding"/>
    <property type="evidence" value="ECO:0007669"/>
    <property type="project" value="TreeGrafter"/>
</dbReference>
<feature type="compositionally biased region" description="Basic and acidic residues" evidence="4">
    <location>
        <begin position="57"/>
        <end position="68"/>
    </location>
</feature>
<proteinExistence type="inferred from homology"/>
<dbReference type="PANTHER" id="PTHR12687">
    <property type="entry name" value="NUCLEOLAR COMPLEX 2 AND RAD4-RELATED"/>
    <property type="match status" value="1"/>
</dbReference>
<feature type="region of interest" description="Disordered" evidence="4">
    <location>
        <begin position="663"/>
        <end position="755"/>
    </location>
</feature>
<dbReference type="GO" id="GO:0005730">
    <property type="term" value="C:nucleolus"/>
    <property type="evidence" value="ECO:0007669"/>
    <property type="project" value="TreeGrafter"/>
</dbReference>
<comment type="caution">
    <text evidence="5">The sequence shown here is derived from an EMBL/GenBank/DDBJ whole genome shotgun (WGS) entry which is preliminary data.</text>
</comment>
<accession>A0AAV5SN33</accession>
<dbReference type="GO" id="GO:0003714">
    <property type="term" value="F:transcription corepressor activity"/>
    <property type="evidence" value="ECO:0007669"/>
    <property type="project" value="TreeGrafter"/>
</dbReference>
<keyword evidence="6" id="KW-1185">Reference proteome</keyword>
<dbReference type="GO" id="GO:0000122">
    <property type="term" value="P:negative regulation of transcription by RNA polymerase II"/>
    <property type="evidence" value="ECO:0007669"/>
    <property type="project" value="TreeGrafter"/>
</dbReference>
<feature type="compositionally biased region" description="Acidic residues" evidence="4">
    <location>
        <begin position="121"/>
        <end position="150"/>
    </location>
</feature>
<comment type="subcellular location">
    <subcellularLocation>
        <location evidence="1">Nucleus</location>
    </subcellularLocation>
</comment>
<feature type="compositionally biased region" description="Basic residues" evidence="4">
    <location>
        <begin position="21"/>
        <end position="31"/>
    </location>
</feature>
<dbReference type="GO" id="GO:0005654">
    <property type="term" value="C:nucleoplasm"/>
    <property type="evidence" value="ECO:0007669"/>
    <property type="project" value="TreeGrafter"/>
</dbReference>
<protein>
    <recommendedName>
        <fullName evidence="7">Nucleolar complex protein 2 homolog</fullName>
    </recommendedName>
</protein>
<dbReference type="AlphaFoldDB" id="A0AAV5SN33"/>
<organism evidence="5 6">
    <name type="scientific">Pristionchus entomophagus</name>
    <dbReference type="NCBI Taxonomy" id="358040"/>
    <lineage>
        <taxon>Eukaryota</taxon>
        <taxon>Metazoa</taxon>
        <taxon>Ecdysozoa</taxon>
        <taxon>Nematoda</taxon>
        <taxon>Chromadorea</taxon>
        <taxon>Rhabditida</taxon>
        <taxon>Rhabditina</taxon>
        <taxon>Diplogasteromorpha</taxon>
        <taxon>Diplogasteroidea</taxon>
        <taxon>Neodiplogasteridae</taxon>
        <taxon>Pristionchus</taxon>
    </lineage>
</organism>
<feature type="compositionally biased region" description="Acidic residues" evidence="4">
    <location>
        <begin position="71"/>
        <end position="94"/>
    </location>
</feature>
<evidence type="ECO:0000256" key="1">
    <source>
        <dbReference type="ARBA" id="ARBA00004123"/>
    </source>
</evidence>
<sequence>KLKVGRAAVGSRGKLGLLKRTSLKKAAPIKKRPVDEEEDDSSSGWETDEDQNPQTSTEERPLKGRIVQEGESSEEEEESDEDDEEEDEGEDDEGVGLSHKEQLAKLKQTDPELFKYLQSEESDLLDFGERPEDEEEEEGEDEEMEEEEEAPKEKKSRQPKAKKEKDGRSIFDGEMYLYVEEELEKENTCHSAVRLAVHAFTACVARVGADIEPPPWVINDQKVFDAVVRLCFRHLGERILSMLGKPKNMENESYTSGKLRFPHFKKHAVIVKQYLHGLLLFLSEVQTSSVATITAKAISSLTSLFAQLPKLCRMLVKALVRLWTRKTLEERCAAYFTMNSLVKSAPDQFAILYKSCYMGFVSCSRDVSADSWPLLLFMHRSFAQLTLLNPNIAYQYAFVYIRQTAIHIRNAVISNKRKDLVQSVYNWQLMQCLYMWTRVICHSHSSTEETEALRELAYPLVQIVLSTLKLFPSPRYLPLRAHCVELLLQLQATCDKFIPTLSLSVELMAEMTSILRSKPRQTKMAGHAPDLATMLKATTQQVEDPQWRKAMVEEIFRLLVQSSHVIAAHPAFPDVTLPLVHRLRSMIKGCKNVETCTQMKNLCDKLKEHSDWVRATLAPRHVDITDSLNIIGLRSSLRDPASPLATFHQQWVRYWKMKQRLLTKSDANPNQKEEKSEKKEKEPKKKKEEKKSKKARIEEKEEESESEEDEMVPVKKSLKKTPVATKKKGKVVGRVSADASLPDQVADLAVWSDED</sequence>
<evidence type="ECO:0000256" key="2">
    <source>
        <dbReference type="ARBA" id="ARBA00005907"/>
    </source>
</evidence>
<evidence type="ECO:0000256" key="3">
    <source>
        <dbReference type="ARBA" id="ARBA00023242"/>
    </source>
</evidence>
<gene>
    <name evidence="5" type="ORF">PENTCL1PPCAC_6125</name>
</gene>
<name>A0AAV5SN33_9BILA</name>
<comment type="similarity">
    <text evidence="2">Belongs to the NOC2 family.</text>
</comment>
<reference evidence="5" key="1">
    <citation type="submission" date="2023-10" db="EMBL/GenBank/DDBJ databases">
        <title>Genome assembly of Pristionchus species.</title>
        <authorList>
            <person name="Yoshida K."/>
            <person name="Sommer R.J."/>
        </authorList>
    </citation>
    <scope>NUCLEOTIDE SEQUENCE</scope>
    <source>
        <strain evidence="5">RS0144</strain>
    </source>
</reference>
<evidence type="ECO:0008006" key="7">
    <source>
        <dbReference type="Google" id="ProtNLM"/>
    </source>
</evidence>
<evidence type="ECO:0000256" key="4">
    <source>
        <dbReference type="SAM" id="MobiDB-lite"/>
    </source>
</evidence>
<dbReference type="Pfam" id="PF03715">
    <property type="entry name" value="Noc2"/>
    <property type="match status" value="1"/>
</dbReference>